<dbReference type="FunFam" id="3.40.50.300:FF:000426">
    <property type="entry name" value="Ferrous iron transport protein B"/>
    <property type="match status" value="1"/>
</dbReference>
<dbReference type="GO" id="GO:0005886">
    <property type="term" value="C:plasma membrane"/>
    <property type="evidence" value="ECO:0007669"/>
    <property type="project" value="UniProtKB-SubCell"/>
</dbReference>
<protein>
    <recommendedName>
        <fullName evidence="13">Ferrous iron transport protein B</fullName>
    </recommendedName>
</protein>
<evidence type="ECO:0000256" key="12">
    <source>
        <dbReference type="ARBA" id="ARBA00023136"/>
    </source>
</evidence>
<proteinExistence type="predicted"/>
<dbReference type="GO" id="GO:0015093">
    <property type="term" value="F:ferrous iron transmembrane transporter activity"/>
    <property type="evidence" value="ECO:0007669"/>
    <property type="project" value="InterPro"/>
</dbReference>
<keyword evidence="6 14" id="KW-0812">Transmembrane</keyword>
<feature type="transmembrane region" description="Helical" evidence="14">
    <location>
        <begin position="392"/>
        <end position="414"/>
    </location>
</feature>
<evidence type="ECO:0000256" key="9">
    <source>
        <dbReference type="ARBA" id="ARBA00023004"/>
    </source>
</evidence>
<dbReference type="InterPro" id="IPR027417">
    <property type="entry name" value="P-loop_NTPase"/>
</dbReference>
<dbReference type="AlphaFoldDB" id="A0A2H9TAA1"/>
<dbReference type="Gene3D" id="3.40.50.300">
    <property type="entry name" value="P-loop containing nucleotide triphosphate hydrolases"/>
    <property type="match status" value="1"/>
</dbReference>
<evidence type="ECO:0000256" key="7">
    <source>
        <dbReference type="ARBA" id="ARBA00022741"/>
    </source>
</evidence>
<evidence type="ECO:0000256" key="4">
    <source>
        <dbReference type="ARBA" id="ARBA00022496"/>
    </source>
</evidence>
<evidence type="ECO:0000256" key="2">
    <source>
        <dbReference type="ARBA" id="ARBA00022448"/>
    </source>
</evidence>
<dbReference type="Pfam" id="PF17910">
    <property type="entry name" value="FeoB_Cyto"/>
    <property type="match status" value="1"/>
</dbReference>
<evidence type="ECO:0000256" key="11">
    <source>
        <dbReference type="ARBA" id="ARBA00023134"/>
    </source>
</evidence>
<feature type="transmembrane region" description="Helical" evidence="14">
    <location>
        <begin position="426"/>
        <end position="452"/>
    </location>
</feature>
<dbReference type="Pfam" id="PF07670">
    <property type="entry name" value="Gate"/>
    <property type="match status" value="2"/>
</dbReference>
<dbReference type="PRINTS" id="PR00326">
    <property type="entry name" value="GTP1OBG"/>
</dbReference>
<evidence type="ECO:0000256" key="5">
    <source>
        <dbReference type="ARBA" id="ARBA00022519"/>
    </source>
</evidence>
<keyword evidence="7" id="KW-0547">Nucleotide-binding</keyword>
<dbReference type="InterPro" id="IPR041069">
    <property type="entry name" value="FeoB_Cyto"/>
</dbReference>
<dbReference type="Pfam" id="PF02421">
    <property type="entry name" value="FeoB_N"/>
    <property type="match status" value="1"/>
</dbReference>
<feature type="transmembrane region" description="Helical" evidence="14">
    <location>
        <begin position="710"/>
        <end position="730"/>
    </location>
</feature>
<gene>
    <name evidence="16" type="primary">feoB</name>
    <name evidence="16" type="ORF">CI610_00877</name>
</gene>
<feature type="transmembrane region" description="Helical" evidence="14">
    <location>
        <begin position="458"/>
        <end position="478"/>
    </location>
</feature>
<dbReference type="SUPFAM" id="SSF52540">
    <property type="entry name" value="P-loop containing nucleoside triphosphate hydrolases"/>
    <property type="match status" value="1"/>
</dbReference>
<dbReference type="CDD" id="cd01879">
    <property type="entry name" value="FeoB"/>
    <property type="match status" value="1"/>
</dbReference>
<feature type="transmembrane region" description="Helical" evidence="14">
    <location>
        <begin position="355"/>
        <end position="372"/>
    </location>
</feature>
<dbReference type="InterPro" id="IPR050860">
    <property type="entry name" value="FeoB_GTPase"/>
</dbReference>
<reference evidence="16" key="1">
    <citation type="journal article" date="2017" name="Appl. Environ. Microbiol.">
        <title>Molecular characterization of an Endozoicomonas-like organism causing infection in king scallop Pecten maximus L.</title>
        <authorList>
            <person name="Cano I."/>
            <person name="van Aerle R."/>
            <person name="Ross S."/>
            <person name="Verner-Jeffreys D.W."/>
            <person name="Paley R.K."/>
            <person name="Rimmer G."/>
            <person name="Ryder D."/>
            <person name="Hooper P."/>
            <person name="Stone D."/>
            <person name="Feist S.W."/>
        </authorList>
    </citation>
    <scope>NUCLEOTIDE SEQUENCE</scope>
</reference>
<dbReference type="PANTHER" id="PTHR43185">
    <property type="entry name" value="FERROUS IRON TRANSPORT PROTEIN B"/>
    <property type="match status" value="1"/>
</dbReference>
<name>A0A2H9TAA1_9ZZZZ</name>
<comment type="caution">
    <text evidence="16">The sequence shown here is derived from an EMBL/GenBank/DDBJ whole genome shotgun (WGS) entry which is preliminary data.</text>
</comment>
<dbReference type="PANTHER" id="PTHR43185:SF1">
    <property type="entry name" value="FE(2+) TRANSPORTER FEOB"/>
    <property type="match status" value="1"/>
</dbReference>
<keyword evidence="12 14" id="KW-0472">Membrane</keyword>
<keyword evidence="9" id="KW-0408">Iron</keyword>
<dbReference type="InterPro" id="IPR011640">
    <property type="entry name" value="Fe2_transport_prot_B_C"/>
</dbReference>
<feature type="transmembrane region" description="Helical" evidence="14">
    <location>
        <begin position="682"/>
        <end position="703"/>
    </location>
</feature>
<dbReference type="InterPro" id="IPR003373">
    <property type="entry name" value="Fe2_transport_prot-B"/>
</dbReference>
<feature type="domain" description="FeoB-type G" evidence="15">
    <location>
        <begin position="3"/>
        <end position="169"/>
    </location>
</feature>
<evidence type="ECO:0000256" key="13">
    <source>
        <dbReference type="ARBA" id="ARBA00031200"/>
    </source>
</evidence>
<keyword evidence="10" id="KW-0406">Ion transport</keyword>
<dbReference type="NCBIfam" id="NF007105">
    <property type="entry name" value="PRK09554.1"/>
    <property type="match status" value="1"/>
</dbReference>
<dbReference type="PROSITE" id="PS51711">
    <property type="entry name" value="G_FEOB"/>
    <property type="match status" value="1"/>
</dbReference>
<feature type="transmembrane region" description="Helical" evidence="14">
    <location>
        <begin position="287"/>
        <end position="307"/>
    </location>
</feature>
<evidence type="ECO:0000256" key="6">
    <source>
        <dbReference type="ARBA" id="ARBA00022692"/>
    </source>
</evidence>
<keyword evidence="8 14" id="KW-1133">Transmembrane helix</keyword>
<keyword evidence="3" id="KW-1003">Cell membrane</keyword>
<keyword evidence="2" id="KW-0813">Transport</keyword>
<comment type="subcellular location">
    <subcellularLocation>
        <location evidence="1">Cell inner membrane</location>
        <topology evidence="1">Multi-pass membrane protein</topology>
    </subcellularLocation>
</comment>
<dbReference type="EMBL" id="NSIT01000030">
    <property type="protein sequence ID" value="PJE80152.1"/>
    <property type="molecule type" value="Genomic_DNA"/>
</dbReference>
<dbReference type="InterPro" id="IPR011642">
    <property type="entry name" value="Gate_dom"/>
</dbReference>
<dbReference type="Pfam" id="PF07664">
    <property type="entry name" value="FeoB_C"/>
    <property type="match status" value="1"/>
</dbReference>
<evidence type="ECO:0000256" key="1">
    <source>
        <dbReference type="ARBA" id="ARBA00004429"/>
    </source>
</evidence>
<evidence type="ECO:0000313" key="16">
    <source>
        <dbReference type="EMBL" id="PJE80152.1"/>
    </source>
</evidence>
<keyword evidence="5" id="KW-0997">Cell inner membrane</keyword>
<keyword evidence="11" id="KW-0342">GTP-binding</keyword>
<dbReference type="InterPro" id="IPR030389">
    <property type="entry name" value="G_FEOB_dom"/>
</dbReference>
<accession>A0A2H9TAA1</accession>
<dbReference type="Gene3D" id="1.10.287.1770">
    <property type="match status" value="1"/>
</dbReference>
<organism evidence="16">
    <name type="scientific">invertebrate metagenome</name>
    <dbReference type="NCBI Taxonomy" id="1711999"/>
    <lineage>
        <taxon>unclassified sequences</taxon>
        <taxon>metagenomes</taxon>
        <taxon>organismal metagenomes</taxon>
    </lineage>
</organism>
<feature type="transmembrane region" description="Helical" evidence="14">
    <location>
        <begin position="742"/>
        <end position="758"/>
    </location>
</feature>
<dbReference type="GO" id="GO:0005525">
    <property type="term" value="F:GTP binding"/>
    <property type="evidence" value="ECO:0007669"/>
    <property type="project" value="UniProtKB-KW"/>
</dbReference>
<evidence type="ECO:0000256" key="3">
    <source>
        <dbReference type="ARBA" id="ARBA00022475"/>
    </source>
</evidence>
<keyword evidence="4" id="KW-0410">Iron transport</keyword>
<dbReference type="InterPro" id="IPR006073">
    <property type="entry name" value="GTP-bd"/>
</dbReference>
<sequence length="788" mass="84972">MSKHIVALVGNPNSGKTTVFNGLTGANQQVGNWPGVTVEKRCGEYSFSGNNVKVVDLPGTYCLDVVDSTVSLDERIARDFILARESELIINIVDGSNLERNLYLTSQLLDSGMPVVIVLNMMDVAAEKGIVIDPKQLEKELKCPVFPVVASRGKGIDILKRSINGFLKEGLPVAEPLVLEGHIEESADLIKKELNGQLDDPTASRWFSLRLLEGNEATDSLFDNRIREIAGQQRRQIEANQGGDMDILMASARYDGISQLVHGVQTVKGKASHKLTEKIDRVVLNRVLGLPIFFGVMYLMFMFSINLGSSFIDFFDGFTGTILVDGFGHLLNSIGAPAWLVTLLANGIGGGIQTVSTFIPVIAFLFLFLSVLEDSGYMARAAFVMDRALKVLGLPGKAFVPMIVGFGCNVPAIMATRTLENEKDRLLTISMAPFMSCGARLPVYALFAAVFFPATGQNVVFILYLVGILAAVFTGFIVRRSILGGESTPFIMELPSYHMPSPRQIVLHTWDRLKAFLVRAGKAIVLVVFVLNVLNSVGTDGSIGNENTESSLLSKIGQTITPVFKPMGMSEDNWPAAVGIFTGILAKEAVVGTLDSMYHSIAVSQNGGVMDAGEDDFDLWAGISDALATIPANLSELADKITDPMGVEVGDLTDLEGVAEDQGVTMDSFSVMATLFPSTASVIAYLLLILLYTPCCAALGAVYRETTLGWTLFVAGWTFLLGYAVSVLYYQFSLFHEQPGVALGWLGAIIVAMLAVIWQMRRVGSHVLVTSSSKAEVPQSCGGSCSCS</sequence>
<evidence type="ECO:0000259" key="15">
    <source>
        <dbReference type="PROSITE" id="PS51711"/>
    </source>
</evidence>
<dbReference type="NCBIfam" id="TIGR00437">
    <property type="entry name" value="feoB"/>
    <property type="match status" value="1"/>
</dbReference>
<evidence type="ECO:0000256" key="10">
    <source>
        <dbReference type="ARBA" id="ARBA00023065"/>
    </source>
</evidence>
<evidence type="ECO:0000256" key="14">
    <source>
        <dbReference type="SAM" id="Phobius"/>
    </source>
</evidence>
<evidence type="ECO:0000256" key="8">
    <source>
        <dbReference type="ARBA" id="ARBA00022989"/>
    </source>
</evidence>